<accession>A0A433ESZ3</accession>
<dbReference type="EMBL" id="RAHC01000001">
    <property type="protein sequence ID" value="RUP78013.1"/>
    <property type="molecule type" value="Genomic_DNA"/>
</dbReference>
<proteinExistence type="predicted"/>
<evidence type="ECO:0000313" key="4">
    <source>
        <dbReference type="Proteomes" id="UP000274545"/>
    </source>
</evidence>
<dbReference type="Proteomes" id="UP000274545">
    <property type="component" value="Unassembled WGS sequence"/>
</dbReference>
<dbReference type="RefSeq" id="WP_127092348.1">
    <property type="nucleotide sequence ID" value="NZ_RAHC01000001.1"/>
</dbReference>
<feature type="compositionally biased region" description="Basic and acidic residues" evidence="1">
    <location>
        <begin position="142"/>
        <end position="156"/>
    </location>
</feature>
<evidence type="ECO:0000313" key="2">
    <source>
        <dbReference type="EMBL" id="RUP75029.1"/>
    </source>
</evidence>
<name>A0A433ESZ3_9MOLU</name>
<dbReference type="AlphaFoldDB" id="A0A433ESZ3"/>
<dbReference type="EMBL" id="RAHC01000046">
    <property type="protein sequence ID" value="RUP75029.1"/>
    <property type="molecule type" value="Genomic_DNA"/>
</dbReference>
<feature type="region of interest" description="Disordered" evidence="1">
    <location>
        <begin position="130"/>
        <end position="158"/>
    </location>
</feature>
<sequence>MSTNKLTTTSTLSQQKKYTVENQKILNELLAMRLNAPTLERLLRFKKGLTQDQKQLLLSITKNLTPGQTLELPKTPKQITIKKTNNKKEGKIVAIKPQQVKPPLQLEYINEQKHKRITQKIKKTNYAGRTISKQESIHQAPTKKEAKQPNKTETNKAKSINLKKKEVKIKQPNNSKKYQITNNGPFFDYDPGYVRQYSRTTLSFLVRANYKTWNKVK</sequence>
<organism evidence="3 4">
    <name type="scientific">Spiroplasma poulsonii</name>
    <dbReference type="NCBI Taxonomy" id="2138"/>
    <lineage>
        <taxon>Bacteria</taxon>
        <taxon>Bacillati</taxon>
        <taxon>Mycoplasmatota</taxon>
        <taxon>Mollicutes</taxon>
        <taxon>Entomoplasmatales</taxon>
        <taxon>Spiroplasmataceae</taxon>
        <taxon>Spiroplasma</taxon>
    </lineage>
</organism>
<reference evidence="3 4" key="1">
    <citation type="journal article" date="2019" name="Genome Biol. Evol.">
        <title>Toxin and genome evolution in a Drosophila defensive symbiosis.</title>
        <authorList>
            <person name="Ballinger M.J."/>
            <person name="Gawryluk R.M."/>
            <person name="Perlman S.J."/>
        </authorList>
    </citation>
    <scope>NUCLEOTIDE SEQUENCE [LARGE SCALE GENOMIC DNA]</scope>
    <source>
        <strain evidence="4">sNeo</strain>
        <strain evidence="3">SNeo</strain>
    </source>
</reference>
<comment type="caution">
    <text evidence="3">The sequence shown here is derived from an EMBL/GenBank/DDBJ whole genome shotgun (WGS) entry which is preliminary data.</text>
</comment>
<evidence type="ECO:0000313" key="3">
    <source>
        <dbReference type="EMBL" id="RUP78013.1"/>
    </source>
</evidence>
<protein>
    <submittedName>
        <fullName evidence="3">Uncharacterized protein</fullName>
    </submittedName>
</protein>
<gene>
    <name evidence="3" type="ORF">D6D54_00540</name>
    <name evidence="2" type="ORF">D6D54_09080</name>
</gene>
<evidence type="ECO:0000256" key="1">
    <source>
        <dbReference type="SAM" id="MobiDB-lite"/>
    </source>
</evidence>